<name>A0A9N9LAC3_9HELO</name>
<feature type="binding site" evidence="3">
    <location>
        <position position="217"/>
    </location>
    <ligand>
        <name>FAD</name>
        <dbReference type="ChEBI" id="CHEBI:57692"/>
    </ligand>
</feature>
<evidence type="ECO:0000256" key="2">
    <source>
        <dbReference type="PIRSR" id="PIRSR000137-1"/>
    </source>
</evidence>
<evidence type="ECO:0000256" key="1">
    <source>
        <dbReference type="ARBA" id="ARBA00010790"/>
    </source>
</evidence>
<dbReference type="EMBL" id="CAJVRL010000099">
    <property type="protein sequence ID" value="CAG8960437.1"/>
    <property type="molecule type" value="Genomic_DNA"/>
</dbReference>
<dbReference type="GO" id="GO:0016614">
    <property type="term" value="F:oxidoreductase activity, acting on CH-OH group of donors"/>
    <property type="evidence" value="ECO:0007669"/>
    <property type="project" value="InterPro"/>
</dbReference>
<dbReference type="PIRSF" id="PIRSF000137">
    <property type="entry name" value="Alcohol_oxidase"/>
    <property type="match status" value="1"/>
</dbReference>
<proteinExistence type="inferred from homology"/>
<dbReference type="PROSITE" id="PS00623">
    <property type="entry name" value="GMC_OXRED_1"/>
    <property type="match status" value="1"/>
</dbReference>
<evidence type="ECO:0000256" key="4">
    <source>
        <dbReference type="RuleBase" id="RU003968"/>
    </source>
</evidence>
<dbReference type="Gene3D" id="3.50.50.60">
    <property type="entry name" value="FAD/NAD(P)-binding domain"/>
    <property type="match status" value="1"/>
</dbReference>
<evidence type="ECO:0000313" key="8">
    <source>
        <dbReference type="Proteomes" id="UP000696280"/>
    </source>
</evidence>
<reference evidence="7" key="1">
    <citation type="submission" date="2021-07" db="EMBL/GenBank/DDBJ databases">
        <authorList>
            <person name="Durling M."/>
        </authorList>
    </citation>
    <scope>NUCLEOTIDE SEQUENCE</scope>
</reference>
<protein>
    <recommendedName>
        <fullName evidence="5 6">Glucose-methanol-choline oxidoreductase N-terminal domain-containing protein</fullName>
    </recommendedName>
</protein>
<dbReference type="AlphaFoldDB" id="A0A9N9LAC3"/>
<dbReference type="InterPro" id="IPR007867">
    <property type="entry name" value="GMC_OxRtase_C"/>
</dbReference>
<dbReference type="SUPFAM" id="SSF51905">
    <property type="entry name" value="FAD/NAD(P)-binding domain"/>
    <property type="match status" value="1"/>
</dbReference>
<keyword evidence="4" id="KW-0285">Flavoprotein</keyword>
<accession>A0A9N9LAC3</accession>
<gene>
    <name evidence="7" type="ORF">HYFRA_00008156</name>
</gene>
<dbReference type="Pfam" id="PF00732">
    <property type="entry name" value="GMC_oxred_N"/>
    <property type="match status" value="1"/>
</dbReference>
<dbReference type="PANTHER" id="PTHR11552:SF134">
    <property type="entry name" value="GLUCOSE-METHANOL-CHOLINE OXIDOREDUCTASE N-TERMINAL DOMAIN-CONTAINING PROTEIN"/>
    <property type="match status" value="1"/>
</dbReference>
<feature type="domain" description="Glucose-methanol-choline oxidoreductase N-terminal" evidence="5">
    <location>
        <begin position="63"/>
        <end position="86"/>
    </location>
</feature>
<dbReference type="InterPro" id="IPR036188">
    <property type="entry name" value="FAD/NAD-bd_sf"/>
</dbReference>
<comment type="similarity">
    <text evidence="1 4">Belongs to the GMC oxidoreductase family.</text>
</comment>
<comment type="cofactor">
    <cofactor evidence="3">
        <name>FAD</name>
        <dbReference type="ChEBI" id="CHEBI:57692"/>
    </cofactor>
</comment>
<sequence>MSEVYDFIVVGGGTSGGGTNSNPVFRTPENRWALVFTEPSVEWGYTTTPQMHLAGQQIPCLRGKGLGGSSAVNFACWVIGDKNDYEEWAELVGDDDWRWEGENGVKNRLRKIENVHDVGEGVTEAQRALADNELLKLHSKEGRVDVSYDQFWEGREMMAMQIAQEMGIPINGDMNSGNPHGLGLAPSTFGKGARTTSASAYLNSPPENLTIITDSIVDKVLFDESKRAVGVITIEGKVYEASKEIIISAGAFDSPKILLRSGVGPADDLSDLSIPVIEDIPGVGENLMDHCLCNITHILKEELVPIIKPNARDPLLNSGEQIPMAWVQLPKIIESPEFNALPPQVKTHISKVPTTEIIIFGINLGVALPKETTQILNITVGTMNNQSTGTLKLSSPSATAPALIDMQYLSHPYDRRVAIENIRHAMEMGKSPTLQTLTESILIAPKSDSEEDIWEFVKEKVSPIYHFAGTCKMGREEDSLAVVDAKFRVRGVKGLRVADHSVAPLMVNNHTQSTCYLIGETAAEKLIKEYKL</sequence>
<dbReference type="PROSITE" id="PS00624">
    <property type="entry name" value="GMC_OXRED_2"/>
    <property type="match status" value="1"/>
</dbReference>
<dbReference type="GO" id="GO:0050660">
    <property type="term" value="F:flavin adenine dinucleotide binding"/>
    <property type="evidence" value="ECO:0007669"/>
    <property type="project" value="InterPro"/>
</dbReference>
<dbReference type="Proteomes" id="UP000696280">
    <property type="component" value="Unassembled WGS sequence"/>
</dbReference>
<feature type="active site" description="Proton acceptor" evidence="2">
    <location>
        <position position="510"/>
    </location>
</feature>
<feature type="domain" description="Glucose-methanol-choline oxidoreductase N-terminal" evidence="6">
    <location>
        <begin position="250"/>
        <end position="264"/>
    </location>
</feature>
<keyword evidence="3 4" id="KW-0274">FAD</keyword>
<dbReference type="InterPro" id="IPR012132">
    <property type="entry name" value="GMC_OxRdtase"/>
</dbReference>
<comment type="caution">
    <text evidence="7">The sequence shown here is derived from an EMBL/GenBank/DDBJ whole genome shotgun (WGS) entry which is preliminary data.</text>
</comment>
<feature type="active site" description="Proton donor" evidence="2">
    <location>
        <position position="466"/>
    </location>
</feature>
<dbReference type="Pfam" id="PF05199">
    <property type="entry name" value="GMC_oxred_C"/>
    <property type="match status" value="1"/>
</dbReference>
<evidence type="ECO:0000259" key="6">
    <source>
        <dbReference type="PROSITE" id="PS00624"/>
    </source>
</evidence>
<evidence type="ECO:0000259" key="5">
    <source>
        <dbReference type="PROSITE" id="PS00623"/>
    </source>
</evidence>
<dbReference type="OrthoDB" id="269227at2759"/>
<dbReference type="Gene3D" id="3.30.560.10">
    <property type="entry name" value="Glucose Oxidase, domain 3"/>
    <property type="match status" value="1"/>
</dbReference>
<organism evidence="7 8">
    <name type="scientific">Hymenoscyphus fraxineus</name>
    <dbReference type="NCBI Taxonomy" id="746836"/>
    <lineage>
        <taxon>Eukaryota</taxon>
        <taxon>Fungi</taxon>
        <taxon>Dikarya</taxon>
        <taxon>Ascomycota</taxon>
        <taxon>Pezizomycotina</taxon>
        <taxon>Leotiomycetes</taxon>
        <taxon>Helotiales</taxon>
        <taxon>Helotiaceae</taxon>
        <taxon>Hymenoscyphus</taxon>
    </lineage>
</organism>
<dbReference type="InterPro" id="IPR000172">
    <property type="entry name" value="GMC_OxRdtase_N"/>
</dbReference>
<feature type="binding site" evidence="3">
    <location>
        <begin position="14"/>
        <end position="15"/>
    </location>
    <ligand>
        <name>FAD</name>
        <dbReference type="ChEBI" id="CHEBI:57692"/>
    </ligand>
</feature>
<evidence type="ECO:0000313" key="7">
    <source>
        <dbReference type="EMBL" id="CAG8960437.1"/>
    </source>
</evidence>
<dbReference type="PANTHER" id="PTHR11552">
    <property type="entry name" value="GLUCOSE-METHANOL-CHOLINE GMC OXIDOREDUCTASE"/>
    <property type="match status" value="1"/>
</dbReference>
<dbReference type="SUPFAM" id="SSF54373">
    <property type="entry name" value="FAD-linked reductases, C-terminal domain"/>
    <property type="match status" value="1"/>
</dbReference>
<keyword evidence="8" id="KW-1185">Reference proteome</keyword>
<evidence type="ECO:0000256" key="3">
    <source>
        <dbReference type="PIRSR" id="PIRSR000137-2"/>
    </source>
</evidence>